<name>A0ACC1TC64_9APHY</name>
<dbReference type="Proteomes" id="UP001148662">
    <property type="component" value="Unassembled WGS sequence"/>
</dbReference>
<proteinExistence type="predicted"/>
<organism evidence="1 2">
    <name type="scientific">Phlebia brevispora</name>
    <dbReference type="NCBI Taxonomy" id="194682"/>
    <lineage>
        <taxon>Eukaryota</taxon>
        <taxon>Fungi</taxon>
        <taxon>Dikarya</taxon>
        <taxon>Basidiomycota</taxon>
        <taxon>Agaricomycotina</taxon>
        <taxon>Agaricomycetes</taxon>
        <taxon>Polyporales</taxon>
        <taxon>Meruliaceae</taxon>
        <taxon>Phlebia</taxon>
    </lineage>
</organism>
<sequence length="435" mass="50140">MSHGKQFTLYTTAYGPNGWKVEFVLQELGLTYEPLYLKLKEGEHKDPSHTKYNPNGRIPTIIDHHNNDFVIWESNAILFYLAEKYDTKRKISVDSFEEKMIEQQWLFFQASGQGAYFGQCGWFKIVGPPPRIPAAIERYQKEILRVFGVLDGVLAKQEWLVGGKCTIADISFVMWNEVAVTKFLNDYPGFDFERDFPALCRREFSNHGYIVALISSNEQNLQNLANELKSAGREAAYYAVSKYDYDEMHNAFEYFKRVYPNDEIRAALWNVTEAVRKPFLDLKKEDMQKMVDADVVAGFGFAQEAIKAFKQLEPNKYGKRGFLAFTSATGSRRGAPNCAISSTGKFALRALSQTVAKEFKTDDIHVSHVIVDALILTERWKVLYGDEWYAEKTKDEKHRTHPASIAKAYIYLAQQDTSAWTWELDLRPSHENWTW</sequence>
<keyword evidence="2" id="KW-1185">Reference proteome</keyword>
<protein>
    <submittedName>
        <fullName evidence="1">Uncharacterized protein</fullName>
    </submittedName>
</protein>
<evidence type="ECO:0000313" key="2">
    <source>
        <dbReference type="Proteomes" id="UP001148662"/>
    </source>
</evidence>
<comment type="caution">
    <text evidence="1">The sequence shown here is derived from an EMBL/GenBank/DDBJ whole genome shotgun (WGS) entry which is preliminary data.</text>
</comment>
<gene>
    <name evidence="1" type="ORF">NM688_g1212</name>
</gene>
<dbReference type="EMBL" id="JANHOG010000122">
    <property type="protein sequence ID" value="KAJ3557918.1"/>
    <property type="molecule type" value="Genomic_DNA"/>
</dbReference>
<evidence type="ECO:0000313" key="1">
    <source>
        <dbReference type="EMBL" id="KAJ3557918.1"/>
    </source>
</evidence>
<reference evidence="1" key="1">
    <citation type="submission" date="2022-07" db="EMBL/GenBank/DDBJ databases">
        <title>Genome Sequence of Phlebia brevispora.</title>
        <authorList>
            <person name="Buettner E."/>
        </authorList>
    </citation>
    <scope>NUCLEOTIDE SEQUENCE</scope>
    <source>
        <strain evidence="1">MPL23</strain>
    </source>
</reference>
<accession>A0ACC1TC64</accession>